<accession>A0ABS5KMY6</accession>
<proteinExistence type="predicted"/>
<dbReference type="Proteomes" id="UP000730482">
    <property type="component" value="Unassembled WGS sequence"/>
</dbReference>
<organism evidence="1 2">
    <name type="scientific">Catenulispora pinistramenti</name>
    <dbReference type="NCBI Taxonomy" id="2705254"/>
    <lineage>
        <taxon>Bacteria</taxon>
        <taxon>Bacillati</taxon>
        <taxon>Actinomycetota</taxon>
        <taxon>Actinomycetes</taxon>
        <taxon>Catenulisporales</taxon>
        <taxon>Catenulisporaceae</taxon>
        <taxon>Catenulispora</taxon>
    </lineage>
</organism>
<keyword evidence="2" id="KW-1185">Reference proteome</keyword>
<gene>
    <name evidence="1" type="ORF">KGQ19_10855</name>
</gene>
<comment type="caution">
    <text evidence="1">The sequence shown here is derived from an EMBL/GenBank/DDBJ whole genome shotgun (WGS) entry which is preliminary data.</text>
</comment>
<dbReference type="RefSeq" id="WP_212008974.1">
    <property type="nucleotide sequence ID" value="NZ_JAAFYZ010000027.1"/>
</dbReference>
<evidence type="ECO:0000313" key="1">
    <source>
        <dbReference type="EMBL" id="MBS2547374.1"/>
    </source>
</evidence>
<name>A0ABS5KMY6_9ACTN</name>
<sequence length="199" mass="21745">MSTPLAEVPNSYAIVLPPGWIRVSLTGTTTTAVKDLADRIFQRIPRDEALDARRNIETQLTGMIQKAKSGNGLDLYVPVEQMHGRTIAASFIVGGVMLPDEIDGLESLALLGDLARDGKPVEVDGELGVRAERTEEADAAYKVDVASRRVDYAFPVPGDGRRWLVVTFSTPGAGRADDQVADALVQLFDAMMTTFRWRR</sequence>
<reference evidence="1 2" key="1">
    <citation type="submission" date="2020-02" db="EMBL/GenBank/DDBJ databases">
        <title>Acidophilic actinobacteria isolated from forest soil.</title>
        <authorList>
            <person name="Golinska P."/>
        </authorList>
    </citation>
    <scope>NUCLEOTIDE SEQUENCE [LARGE SCALE GENOMIC DNA]</scope>
    <source>
        <strain evidence="1 2">NL8</strain>
    </source>
</reference>
<evidence type="ECO:0000313" key="2">
    <source>
        <dbReference type="Proteomes" id="UP000730482"/>
    </source>
</evidence>
<dbReference type="EMBL" id="JAAFYZ010000027">
    <property type="protein sequence ID" value="MBS2547374.1"/>
    <property type="molecule type" value="Genomic_DNA"/>
</dbReference>
<protein>
    <submittedName>
        <fullName evidence="1">Uncharacterized protein</fullName>
    </submittedName>
</protein>